<dbReference type="EC" id="2.3.2.31" evidence="2"/>
<keyword evidence="11" id="KW-1185">Reference proteome</keyword>
<sequence>MDLGNLDPATLRLVVQMHLDDLNALGETVSRKGKGRAGEKPDFDVAIEGYRDELLRASQLLSDEVISQSIARAVIQDAGALQALEAEEQRAASDREMALQLSGMKNLSKSTAFRPSTPAVDEETLRRLEALWITPDTAASFGQAESSTWASTRKPEGLGQNTKKRECVACNDLYYSFDMVSSSGCAHNYCRECIESLFRSAMLDETLFPPRCCGNQLLLETCRYILPPALVGQFQAKKIEFETPNRTYCNIPTCSTFVPPQAIKGNIATCVRCRATTCTICKKAAHANTDCPDDPSTQELINLAETEGWQRCHSCSAFVELDRGCYHITCRCGGQFCYLCGDPWKTCSCPQWEETRLLDRANDIVNRGAGAARLPAWQRANLVEQERQNQIINHECQHERWSSLQGRHRCDECHHTLPNYIYECRQCRIMACRRCRYNRL</sequence>
<evidence type="ECO:0000256" key="7">
    <source>
        <dbReference type="ARBA" id="ARBA00022786"/>
    </source>
</evidence>
<evidence type="ECO:0000256" key="6">
    <source>
        <dbReference type="ARBA" id="ARBA00022771"/>
    </source>
</evidence>
<comment type="catalytic activity">
    <reaction evidence="1">
        <text>[E2 ubiquitin-conjugating enzyme]-S-ubiquitinyl-L-cysteine + [acceptor protein]-L-lysine = [E2 ubiquitin-conjugating enzyme]-L-cysteine + [acceptor protein]-N(6)-ubiquitinyl-L-lysine.</text>
        <dbReference type="EC" id="2.3.2.31"/>
    </reaction>
</comment>
<dbReference type="PROSITE" id="PS00518">
    <property type="entry name" value="ZF_RING_1"/>
    <property type="match status" value="1"/>
</dbReference>
<dbReference type="AlphaFoldDB" id="A0AA39Z9Y4"/>
<protein>
    <recommendedName>
        <fullName evidence="2">RBR-type E3 ubiquitin transferase</fullName>
        <ecNumber evidence="2">2.3.2.31</ecNumber>
    </recommendedName>
</protein>
<dbReference type="InterPro" id="IPR031127">
    <property type="entry name" value="E3_UB_ligase_RBR"/>
</dbReference>
<evidence type="ECO:0000256" key="2">
    <source>
        <dbReference type="ARBA" id="ARBA00012251"/>
    </source>
</evidence>
<name>A0AA39Z9Y4_9PEZI</name>
<accession>A0AA39Z9Y4</accession>
<evidence type="ECO:0000256" key="4">
    <source>
        <dbReference type="ARBA" id="ARBA00022723"/>
    </source>
</evidence>
<dbReference type="CDD" id="cd22584">
    <property type="entry name" value="Rcat_RBR_unk"/>
    <property type="match status" value="1"/>
</dbReference>
<organism evidence="10 11">
    <name type="scientific">Cercophora samala</name>
    <dbReference type="NCBI Taxonomy" id="330535"/>
    <lineage>
        <taxon>Eukaryota</taxon>
        <taxon>Fungi</taxon>
        <taxon>Dikarya</taxon>
        <taxon>Ascomycota</taxon>
        <taxon>Pezizomycotina</taxon>
        <taxon>Sordariomycetes</taxon>
        <taxon>Sordariomycetidae</taxon>
        <taxon>Sordariales</taxon>
        <taxon>Lasiosphaeriaceae</taxon>
        <taxon>Cercophora</taxon>
    </lineage>
</organism>
<dbReference type="Gene3D" id="3.30.40.10">
    <property type="entry name" value="Zinc/RING finger domain, C3HC4 (zinc finger)"/>
    <property type="match status" value="1"/>
</dbReference>
<dbReference type="CDD" id="cd20335">
    <property type="entry name" value="BRcat_RBR"/>
    <property type="match status" value="1"/>
</dbReference>
<dbReference type="PANTHER" id="PTHR11685">
    <property type="entry name" value="RBR FAMILY RING FINGER AND IBR DOMAIN-CONTAINING"/>
    <property type="match status" value="1"/>
</dbReference>
<dbReference type="Gene3D" id="1.20.120.1750">
    <property type="match status" value="1"/>
</dbReference>
<dbReference type="EMBL" id="JAULSY010000079">
    <property type="protein sequence ID" value="KAK0666973.1"/>
    <property type="molecule type" value="Genomic_DNA"/>
</dbReference>
<keyword evidence="8" id="KW-0862">Zinc</keyword>
<dbReference type="InterPro" id="IPR002867">
    <property type="entry name" value="IBR_dom"/>
</dbReference>
<dbReference type="GO" id="GO:0008270">
    <property type="term" value="F:zinc ion binding"/>
    <property type="evidence" value="ECO:0007669"/>
    <property type="project" value="UniProtKB-KW"/>
</dbReference>
<keyword evidence="7" id="KW-0833">Ubl conjugation pathway</keyword>
<evidence type="ECO:0000256" key="8">
    <source>
        <dbReference type="ARBA" id="ARBA00022833"/>
    </source>
</evidence>
<evidence type="ECO:0000256" key="1">
    <source>
        <dbReference type="ARBA" id="ARBA00001798"/>
    </source>
</evidence>
<evidence type="ECO:0000256" key="3">
    <source>
        <dbReference type="ARBA" id="ARBA00022679"/>
    </source>
</evidence>
<comment type="caution">
    <text evidence="10">The sequence shown here is derived from an EMBL/GenBank/DDBJ whole genome shotgun (WGS) entry which is preliminary data.</text>
</comment>
<evidence type="ECO:0000313" key="11">
    <source>
        <dbReference type="Proteomes" id="UP001174997"/>
    </source>
</evidence>
<gene>
    <name evidence="10" type="ORF">QBC41DRAFT_396779</name>
</gene>
<dbReference type="Pfam" id="PF01485">
    <property type="entry name" value="IBR"/>
    <property type="match status" value="2"/>
</dbReference>
<evidence type="ECO:0000259" key="9">
    <source>
        <dbReference type="PROSITE" id="PS51873"/>
    </source>
</evidence>
<dbReference type="GO" id="GO:0016567">
    <property type="term" value="P:protein ubiquitination"/>
    <property type="evidence" value="ECO:0007669"/>
    <property type="project" value="InterPro"/>
</dbReference>
<keyword evidence="3" id="KW-0808">Transferase</keyword>
<keyword evidence="5" id="KW-0677">Repeat</keyword>
<keyword evidence="4" id="KW-0479">Metal-binding</keyword>
<dbReference type="InterPro" id="IPR017907">
    <property type="entry name" value="Znf_RING_CS"/>
</dbReference>
<evidence type="ECO:0000256" key="5">
    <source>
        <dbReference type="ARBA" id="ARBA00022737"/>
    </source>
</evidence>
<evidence type="ECO:0000313" key="10">
    <source>
        <dbReference type="EMBL" id="KAK0666973.1"/>
    </source>
</evidence>
<dbReference type="GO" id="GO:0061630">
    <property type="term" value="F:ubiquitin protein ligase activity"/>
    <property type="evidence" value="ECO:0007669"/>
    <property type="project" value="UniProtKB-EC"/>
</dbReference>
<dbReference type="SUPFAM" id="SSF57850">
    <property type="entry name" value="RING/U-box"/>
    <property type="match status" value="3"/>
</dbReference>
<dbReference type="PROSITE" id="PS51873">
    <property type="entry name" value="TRIAD"/>
    <property type="match status" value="1"/>
</dbReference>
<keyword evidence="6" id="KW-0863">Zinc-finger</keyword>
<dbReference type="Proteomes" id="UP001174997">
    <property type="component" value="Unassembled WGS sequence"/>
</dbReference>
<proteinExistence type="predicted"/>
<dbReference type="InterPro" id="IPR013083">
    <property type="entry name" value="Znf_RING/FYVE/PHD"/>
</dbReference>
<dbReference type="InterPro" id="IPR044066">
    <property type="entry name" value="TRIAD_supradom"/>
</dbReference>
<feature type="domain" description="RING-type" evidence="9">
    <location>
        <begin position="163"/>
        <end position="353"/>
    </location>
</feature>
<reference evidence="10" key="1">
    <citation type="submission" date="2023-06" db="EMBL/GenBank/DDBJ databases">
        <title>Genome-scale phylogeny and comparative genomics of the fungal order Sordariales.</title>
        <authorList>
            <consortium name="Lawrence Berkeley National Laboratory"/>
            <person name="Hensen N."/>
            <person name="Bonometti L."/>
            <person name="Westerberg I."/>
            <person name="Brannstrom I.O."/>
            <person name="Guillou S."/>
            <person name="Cros-Aarteil S."/>
            <person name="Calhoun S."/>
            <person name="Haridas S."/>
            <person name="Kuo A."/>
            <person name="Mondo S."/>
            <person name="Pangilinan J."/>
            <person name="Riley R."/>
            <person name="Labutti K."/>
            <person name="Andreopoulos B."/>
            <person name="Lipzen A."/>
            <person name="Chen C."/>
            <person name="Yanf M."/>
            <person name="Daum C."/>
            <person name="Ng V."/>
            <person name="Clum A."/>
            <person name="Steindorff A."/>
            <person name="Ohm R."/>
            <person name="Martin F."/>
            <person name="Silar P."/>
            <person name="Natvig D."/>
            <person name="Lalanne C."/>
            <person name="Gautier V."/>
            <person name="Ament-Velasquez S.L."/>
            <person name="Kruys A."/>
            <person name="Hutchinson M.I."/>
            <person name="Powell A.J."/>
            <person name="Barry K."/>
            <person name="Miller A.N."/>
            <person name="Grigoriev I.V."/>
            <person name="Debuchy R."/>
            <person name="Gladieux P."/>
            <person name="Thoren M.H."/>
            <person name="Johannesson H."/>
        </authorList>
    </citation>
    <scope>NUCLEOTIDE SEQUENCE</scope>
    <source>
        <strain evidence="10">CBS 307.81</strain>
    </source>
</reference>